<protein>
    <submittedName>
        <fullName evidence="1">Uncharacterized protein</fullName>
    </submittedName>
</protein>
<dbReference type="Proteomes" id="UP001648503">
    <property type="component" value="Unassembled WGS sequence"/>
</dbReference>
<evidence type="ECO:0000313" key="1">
    <source>
        <dbReference type="EMBL" id="KAH6597663.1"/>
    </source>
</evidence>
<comment type="caution">
    <text evidence="1">The sequence shown here is derived from an EMBL/GenBank/DDBJ whole genome shotgun (WGS) entry which is preliminary data.</text>
</comment>
<evidence type="ECO:0000313" key="2">
    <source>
        <dbReference type="Proteomes" id="UP001648503"/>
    </source>
</evidence>
<reference evidence="1 2" key="1">
    <citation type="submission" date="2021-02" db="EMBL/GenBank/DDBJ databases">
        <title>Variation within the Batrachochytrium salamandrivorans European outbreak.</title>
        <authorList>
            <person name="Kelly M."/>
            <person name="Pasmans F."/>
            <person name="Shea T.P."/>
            <person name="Munoz J.F."/>
            <person name="Carranza S."/>
            <person name="Cuomo C.A."/>
            <person name="Martel A."/>
        </authorList>
    </citation>
    <scope>NUCLEOTIDE SEQUENCE [LARGE SCALE GENOMIC DNA]</scope>
    <source>
        <strain evidence="1 2">AMFP18/2</strain>
    </source>
</reference>
<sequence length="145" mass="16566">MVQRGTQGFQTVVERGTWDALGRNISFWSQSEKLKTNSQELLTKTAFKAALRCVVTLLLFLATVAHIRNCRQKNISPLKSTFRYQSIPSTRGNSISSWIHIFERLGVSQEEFGYFKCPNCSTQTKRADECLSPRRTPSRMLGLFK</sequence>
<name>A0ABQ8FFX6_9FUNG</name>
<accession>A0ABQ8FFX6</accession>
<dbReference type="EMBL" id="JAFCIX010000136">
    <property type="protein sequence ID" value="KAH6597663.1"/>
    <property type="molecule type" value="Genomic_DNA"/>
</dbReference>
<gene>
    <name evidence="1" type="ORF">BASA50_004269</name>
</gene>
<keyword evidence="2" id="KW-1185">Reference proteome</keyword>
<proteinExistence type="predicted"/>
<organism evidence="1 2">
    <name type="scientific">Batrachochytrium salamandrivorans</name>
    <dbReference type="NCBI Taxonomy" id="1357716"/>
    <lineage>
        <taxon>Eukaryota</taxon>
        <taxon>Fungi</taxon>
        <taxon>Fungi incertae sedis</taxon>
        <taxon>Chytridiomycota</taxon>
        <taxon>Chytridiomycota incertae sedis</taxon>
        <taxon>Chytridiomycetes</taxon>
        <taxon>Rhizophydiales</taxon>
        <taxon>Rhizophydiales incertae sedis</taxon>
        <taxon>Batrachochytrium</taxon>
    </lineage>
</organism>